<dbReference type="Pfam" id="PF20059">
    <property type="entry name" value="DUF6458"/>
    <property type="match status" value="1"/>
</dbReference>
<feature type="transmembrane region" description="Helical" evidence="1">
    <location>
        <begin position="29"/>
        <end position="47"/>
    </location>
</feature>
<sequence>MGLGGCIILIAVGAILAFATDWHMNGVNVQLVGFIFMIVGLIGVATFSSIARRRRVVVPPTPVIDEERHHHRDGYGDGYGV</sequence>
<dbReference type="Proteomes" id="UP001595701">
    <property type="component" value="Unassembled WGS sequence"/>
</dbReference>
<comment type="caution">
    <text evidence="3">The sequence shown here is derived from an EMBL/GenBank/DDBJ whole genome shotgun (WGS) entry which is preliminary data.</text>
</comment>
<keyword evidence="1" id="KW-0812">Transmembrane</keyword>
<keyword evidence="1" id="KW-0472">Membrane</keyword>
<keyword evidence="4" id="KW-1185">Reference proteome</keyword>
<dbReference type="EMBL" id="JBHRWR010000008">
    <property type="protein sequence ID" value="MFC3573553.1"/>
    <property type="molecule type" value="Genomic_DNA"/>
</dbReference>
<keyword evidence="1" id="KW-1133">Transmembrane helix</keyword>
<evidence type="ECO:0000256" key="1">
    <source>
        <dbReference type="SAM" id="Phobius"/>
    </source>
</evidence>
<evidence type="ECO:0000313" key="3">
    <source>
        <dbReference type="EMBL" id="MFC3573553.1"/>
    </source>
</evidence>
<proteinExistence type="predicted"/>
<name>A0ABV7S9U1_9ACTN</name>
<dbReference type="RefSeq" id="WP_310763024.1">
    <property type="nucleotide sequence ID" value="NZ_JBHRWR010000008.1"/>
</dbReference>
<protein>
    <submittedName>
        <fullName evidence="3">DUF6458 family protein</fullName>
    </submittedName>
</protein>
<gene>
    <name evidence="3" type="ORF">ACFOZ0_09775</name>
</gene>
<organism evidence="3 4">
    <name type="scientific">Streptomyces yaanensis</name>
    <dbReference type="NCBI Taxonomy" id="1142239"/>
    <lineage>
        <taxon>Bacteria</taxon>
        <taxon>Bacillati</taxon>
        <taxon>Actinomycetota</taxon>
        <taxon>Actinomycetes</taxon>
        <taxon>Kitasatosporales</taxon>
        <taxon>Streptomycetaceae</taxon>
        <taxon>Streptomyces</taxon>
    </lineage>
</organism>
<evidence type="ECO:0000259" key="2">
    <source>
        <dbReference type="Pfam" id="PF20059"/>
    </source>
</evidence>
<feature type="domain" description="DUF6458" evidence="2">
    <location>
        <begin position="1"/>
        <end position="55"/>
    </location>
</feature>
<dbReference type="InterPro" id="IPR045597">
    <property type="entry name" value="DUF6458"/>
</dbReference>
<reference evidence="4" key="1">
    <citation type="journal article" date="2019" name="Int. J. Syst. Evol. Microbiol.">
        <title>The Global Catalogue of Microorganisms (GCM) 10K type strain sequencing project: providing services to taxonomists for standard genome sequencing and annotation.</title>
        <authorList>
            <consortium name="The Broad Institute Genomics Platform"/>
            <consortium name="The Broad Institute Genome Sequencing Center for Infectious Disease"/>
            <person name="Wu L."/>
            <person name="Ma J."/>
        </authorList>
    </citation>
    <scope>NUCLEOTIDE SEQUENCE [LARGE SCALE GENOMIC DNA]</scope>
    <source>
        <strain evidence="4">CGMCC 4.7035</strain>
    </source>
</reference>
<accession>A0ABV7S9U1</accession>
<evidence type="ECO:0000313" key="4">
    <source>
        <dbReference type="Proteomes" id="UP001595701"/>
    </source>
</evidence>